<name>A0AAJ7UBT6_PETMA</name>
<evidence type="ECO:0000313" key="25">
    <source>
        <dbReference type="RefSeq" id="XP_032831918.1"/>
    </source>
</evidence>
<keyword evidence="24" id="KW-1185">Reference proteome</keyword>
<dbReference type="EC" id="2.7.10.1" evidence="2"/>
<evidence type="ECO:0000256" key="14">
    <source>
        <dbReference type="ARBA" id="ARBA00023180"/>
    </source>
</evidence>
<keyword evidence="11" id="KW-0418">Kinase</keyword>
<dbReference type="PANTHER" id="PTHR24416">
    <property type="entry name" value="TYROSINE-PROTEIN KINASE RECEPTOR"/>
    <property type="match status" value="1"/>
</dbReference>
<evidence type="ECO:0000256" key="19">
    <source>
        <dbReference type="PIRSR" id="PIRSR000615-3"/>
    </source>
</evidence>
<evidence type="ECO:0000313" key="24">
    <source>
        <dbReference type="Proteomes" id="UP001318040"/>
    </source>
</evidence>
<keyword evidence="11" id="KW-0808">Transferase</keyword>
<dbReference type="InterPro" id="IPR013783">
    <property type="entry name" value="Ig-like_fold"/>
</dbReference>
<dbReference type="SMART" id="SM00219">
    <property type="entry name" value="TyrKc"/>
    <property type="match status" value="1"/>
</dbReference>
<evidence type="ECO:0000256" key="21">
    <source>
        <dbReference type="SAM" id="Phobius"/>
    </source>
</evidence>
<dbReference type="InterPro" id="IPR050122">
    <property type="entry name" value="RTK"/>
</dbReference>
<feature type="binding site" evidence="19">
    <location>
        <position position="698"/>
    </location>
    <ligand>
        <name>Mg(2+)</name>
        <dbReference type="ChEBI" id="CHEBI:18420"/>
    </ligand>
</feature>
<dbReference type="GO" id="GO:0004714">
    <property type="term" value="F:transmembrane receptor protein tyrosine kinase activity"/>
    <property type="evidence" value="ECO:0007669"/>
    <property type="project" value="UniProtKB-EC"/>
</dbReference>
<evidence type="ECO:0000256" key="5">
    <source>
        <dbReference type="ARBA" id="ARBA00022692"/>
    </source>
</evidence>
<evidence type="ECO:0000259" key="23">
    <source>
        <dbReference type="PROSITE" id="PS50835"/>
    </source>
</evidence>
<dbReference type="InterPro" id="IPR017441">
    <property type="entry name" value="Protein_kinase_ATP_BS"/>
</dbReference>
<dbReference type="GO" id="GO:0046872">
    <property type="term" value="F:metal ion binding"/>
    <property type="evidence" value="ECO:0007669"/>
    <property type="project" value="UniProtKB-KW"/>
</dbReference>
<dbReference type="GO" id="GO:0043235">
    <property type="term" value="C:receptor complex"/>
    <property type="evidence" value="ECO:0007669"/>
    <property type="project" value="TreeGrafter"/>
</dbReference>
<dbReference type="AlphaFoldDB" id="A0AAJ7UBT6"/>
<dbReference type="InterPro" id="IPR003599">
    <property type="entry name" value="Ig_sub"/>
</dbReference>
<evidence type="ECO:0000256" key="18">
    <source>
        <dbReference type="PIRSR" id="PIRSR000615-2"/>
    </source>
</evidence>
<dbReference type="GO" id="GO:0007169">
    <property type="term" value="P:cell surface receptor protein tyrosine kinase signaling pathway"/>
    <property type="evidence" value="ECO:0007669"/>
    <property type="project" value="TreeGrafter"/>
</dbReference>
<sequence length="828" mass="91317">MVHSGEARIPDECCILAIMNPVLVIWLVQAVAQAAMEGRITANSIRLLQPEGTDVKLPCLIESGSTGYTGLRLEREEKRDELSYIPTNSDSFTLRNVTPNDSGWYVCKAEFGGRTKTSKPIRLDIYRVPRHAPKVFVKLNSPFCLVGEPFWAECIGRNVDMKFNVEWNISNSALFVHTNSSDVDKTGAIKTLRVSAAQTELRQAGNFTCIASSHLGKAQSGATLTVLEKGFLRLSQLGEDHKTELAPGEDVSLTVQMDAYPAPTACAWSHMNRTLSEDCGDGRLVSLLVRDVRGPQSGIYSFYASHRYEHANISFPIFVTERPRDVSLKVVGENTAECTAWGHPLPNISWIICEGLHNNGCSGRTGPSPLEADVSHERAGLTVARSQVTLPSFSGNLTLMCHAHNQLGEANASLSVALHVGRFQGVVAPAAAGMRSVLELSIASGIAVVLLVASAVIAFKYRQRPRYEIRWKIVDGSTEGNPYTFLDPAQLSYDPRWELPRDALQFGVTLGSGAFGQVVEAHIHCLEASDEQPVKVAVKMLKATAHSSEMEALVCELKIMSHLGYHLNVVNLIGACTIGGPVFIVTEYCPHGDLLNFLRRKRTSFSIYNGEDTDKDEPYKNIKSITNGSTKESEYLSARDLPRALAQDSLIGGDGGDDIEEDRSLELRDLKSFAHQVALGMAFLASRHCVHRDLAARNVLVSTAHVVKICDFGLARDITCDDNYITRGNTRLPVKWMAPESIFHSLYTSQSDVWSYGVLLWEIFSLGENPYPDIAVDGKFYRMIRDGYRMDAPEFATCNVYQVMLDCWSGDQENRPMFNQLAQLMSGL</sequence>
<gene>
    <name evidence="25" type="primary">LOC116955069</name>
</gene>
<keyword evidence="13" id="KW-0675">Receptor</keyword>
<evidence type="ECO:0000256" key="9">
    <source>
        <dbReference type="ARBA" id="ARBA00022989"/>
    </source>
</evidence>
<dbReference type="SMART" id="SM00409">
    <property type="entry name" value="IG"/>
    <property type="match status" value="3"/>
</dbReference>
<evidence type="ECO:0000256" key="8">
    <source>
        <dbReference type="ARBA" id="ARBA00022843"/>
    </source>
</evidence>
<evidence type="ECO:0000256" key="1">
    <source>
        <dbReference type="ARBA" id="ARBA00004251"/>
    </source>
</evidence>
<keyword evidence="19" id="KW-0460">Magnesium</keyword>
<dbReference type="InterPro" id="IPR020635">
    <property type="entry name" value="Tyr_kinase_cat_dom"/>
</dbReference>
<dbReference type="GO" id="GO:0005524">
    <property type="term" value="F:ATP binding"/>
    <property type="evidence" value="ECO:0007669"/>
    <property type="project" value="UniProtKB-UniRule"/>
</dbReference>
<dbReference type="PANTHER" id="PTHR24416:SF600">
    <property type="entry name" value="PDGF- AND VEGF-RECEPTOR RELATED, ISOFORM J"/>
    <property type="match status" value="1"/>
</dbReference>
<feature type="binding site" evidence="18">
    <location>
        <begin position="511"/>
        <end position="518"/>
    </location>
    <ligand>
        <name>ATP</name>
        <dbReference type="ChEBI" id="CHEBI:30616"/>
    </ligand>
</feature>
<evidence type="ECO:0000256" key="4">
    <source>
        <dbReference type="ARBA" id="ARBA00022553"/>
    </source>
</evidence>
<reference evidence="25" key="1">
    <citation type="submission" date="2025-08" db="UniProtKB">
        <authorList>
            <consortium name="RefSeq"/>
        </authorList>
    </citation>
    <scope>IDENTIFICATION</scope>
    <source>
        <tissue evidence="25">Sperm</tissue>
    </source>
</reference>
<dbReference type="SUPFAM" id="SSF56112">
    <property type="entry name" value="Protein kinase-like (PK-like)"/>
    <property type="match status" value="1"/>
</dbReference>
<dbReference type="RefSeq" id="XP_032831918.1">
    <property type="nucleotide sequence ID" value="XM_032976027.1"/>
</dbReference>
<dbReference type="InterPro" id="IPR036179">
    <property type="entry name" value="Ig-like_dom_sf"/>
</dbReference>
<dbReference type="PROSITE" id="PS50835">
    <property type="entry name" value="IG_LIKE"/>
    <property type="match status" value="2"/>
</dbReference>
<organism evidence="24 25">
    <name type="scientific">Petromyzon marinus</name>
    <name type="common">Sea lamprey</name>
    <dbReference type="NCBI Taxonomy" id="7757"/>
    <lineage>
        <taxon>Eukaryota</taxon>
        <taxon>Metazoa</taxon>
        <taxon>Chordata</taxon>
        <taxon>Craniata</taxon>
        <taxon>Vertebrata</taxon>
        <taxon>Cyclostomata</taxon>
        <taxon>Hyperoartia</taxon>
        <taxon>Petromyzontiformes</taxon>
        <taxon>Petromyzontidae</taxon>
        <taxon>Petromyzon</taxon>
    </lineage>
</organism>
<dbReference type="InterPro" id="IPR001245">
    <property type="entry name" value="Ser-Thr/Tyr_kinase_cat_dom"/>
</dbReference>
<keyword evidence="4" id="KW-0597">Phosphoprotein</keyword>
<keyword evidence="5 21" id="KW-0812">Transmembrane</keyword>
<feature type="domain" description="Protein kinase" evidence="22">
    <location>
        <begin position="504"/>
        <end position="828"/>
    </location>
</feature>
<dbReference type="PIRSF" id="PIRSF000615">
    <property type="entry name" value="TyrPK_CSF1-R"/>
    <property type="match status" value="1"/>
</dbReference>
<evidence type="ECO:0000256" key="17">
    <source>
        <dbReference type="PIRSR" id="PIRSR000615-1"/>
    </source>
</evidence>
<keyword evidence="9 21" id="KW-1133">Transmembrane helix</keyword>
<dbReference type="GO" id="GO:0005886">
    <property type="term" value="C:plasma membrane"/>
    <property type="evidence" value="ECO:0007669"/>
    <property type="project" value="UniProtKB-SubCell"/>
</dbReference>
<evidence type="ECO:0000256" key="13">
    <source>
        <dbReference type="ARBA" id="ARBA00023170"/>
    </source>
</evidence>
<feature type="domain" description="Ig-like" evidence="23">
    <location>
        <begin position="133"/>
        <end position="225"/>
    </location>
</feature>
<evidence type="ECO:0000256" key="3">
    <source>
        <dbReference type="ARBA" id="ARBA00022475"/>
    </source>
</evidence>
<dbReference type="Pfam" id="PF07714">
    <property type="entry name" value="PK_Tyr_Ser-Thr"/>
    <property type="match status" value="1"/>
</dbReference>
<keyword evidence="8" id="KW-0832">Ubl conjugation</keyword>
<evidence type="ECO:0000256" key="11">
    <source>
        <dbReference type="ARBA" id="ARBA00023137"/>
    </source>
</evidence>
<feature type="active site" description="Proton acceptor" evidence="17">
    <location>
        <position position="693"/>
    </location>
</feature>
<proteinExistence type="predicted"/>
<evidence type="ECO:0000256" key="7">
    <source>
        <dbReference type="ARBA" id="ARBA00022840"/>
    </source>
</evidence>
<keyword evidence="3" id="KW-1003">Cell membrane</keyword>
<dbReference type="FunFam" id="1.10.510.10:FF:000140">
    <property type="entry name" value="Platelet-derived growth factor receptor beta"/>
    <property type="match status" value="1"/>
</dbReference>
<keyword evidence="14" id="KW-0325">Glycoprotein</keyword>
<dbReference type="Pfam" id="PF25305">
    <property type="entry name" value="Ig_PDGFR_d4"/>
    <property type="match status" value="1"/>
</dbReference>
<evidence type="ECO:0000256" key="12">
    <source>
        <dbReference type="ARBA" id="ARBA00023157"/>
    </source>
</evidence>
<dbReference type="PROSITE" id="PS00107">
    <property type="entry name" value="PROTEIN_KINASE_ATP"/>
    <property type="match status" value="1"/>
</dbReference>
<keyword evidence="19" id="KW-0479">Metal-binding</keyword>
<dbReference type="SUPFAM" id="SSF48726">
    <property type="entry name" value="Immunoglobulin"/>
    <property type="match status" value="3"/>
</dbReference>
<comment type="subcellular location">
    <subcellularLocation>
        <location evidence="1">Cell membrane</location>
        <topology evidence="1">Single-pass type I membrane protein</topology>
    </subcellularLocation>
</comment>
<dbReference type="PROSITE" id="PS00109">
    <property type="entry name" value="PROTEIN_KINASE_TYR"/>
    <property type="match status" value="1"/>
</dbReference>
<dbReference type="Gene3D" id="2.60.40.10">
    <property type="entry name" value="Immunoglobulins"/>
    <property type="match status" value="4"/>
</dbReference>
<dbReference type="InterPro" id="IPR000719">
    <property type="entry name" value="Prot_kinase_dom"/>
</dbReference>
<feature type="transmembrane region" description="Helical" evidence="21">
    <location>
        <begin position="440"/>
        <end position="461"/>
    </location>
</feature>
<dbReference type="InterPro" id="IPR008266">
    <property type="entry name" value="Tyr_kinase_AS"/>
</dbReference>
<keyword evidence="7 18" id="KW-0067">ATP-binding</keyword>
<dbReference type="FunFam" id="3.30.200.20:FF:000619">
    <property type="entry name" value="macrophage colony-stimulating factor 1 receptor isoform X2"/>
    <property type="match status" value="1"/>
</dbReference>
<keyword evidence="11" id="KW-0829">Tyrosine-protein kinase</keyword>
<keyword evidence="15" id="KW-0393">Immunoglobulin domain</keyword>
<dbReference type="InterPro" id="IPR007110">
    <property type="entry name" value="Ig-like_dom"/>
</dbReference>
<dbReference type="InterPro" id="IPR011009">
    <property type="entry name" value="Kinase-like_dom_sf"/>
</dbReference>
<evidence type="ECO:0000256" key="2">
    <source>
        <dbReference type="ARBA" id="ARBA00011902"/>
    </source>
</evidence>
<feature type="domain" description="Ig-like" evidence="23">
    <location>
        <begin position="51"/>
        <end position="124"/>
    </location>
</feature>
<keyword evidence="12" id="KW-1015">Disulfide bond</keyword>
<dbReference type="Gene3D" id="1.10.510.10">
    <property type="entry name" value="Transferase(Phosphotransferase) domain 1"/>
    <property type="match status" value="1"/>
</dbReference>
<dbReference type="GO" id="GO:0019838">
    <property type="term" value="F:growth factor binding"/>
    <property type="evidence" value="ECO:0007669"/>
    <property type="project" value="TreeGrafter"/>
</dbReference>
<evidence type="ECO:0000256" key="10">
    <source>
        <dbReference type="ARBA" id="ARBA00023136"/>
    </source>
</evidence>
<evidence type="ECO:0000256" key="16">
    <source>
        <dbReference type="ARBA" id="ARBA00051243"/>
    </source>
</evidence>
<comment type="catalytic activity">
    <reaction evidence="16">
        <text>L-tyrosyl-[protein] + ATP = O-phospho-L-tyrosyl-[protein] + ADP + H(+)</text>
        <dbReference type="Rhea" id="RHEA:10596"/>
        <dbReference type="Rhea" id="RHEA-COMP:10136"/>
        <dbReference type="Rhea" id="RHEA-COMP:20101"/>
        <dbReference type="ChEBI" id="CHEBI:15378"/>
        <dbReference type="ChEBI" id="CHEBI:30616"/>
        <dbReference type="ChEBI" id="CHEBI:46858"/>
        <dbReference type="ChEBI" id="CHEBI:61978"/>
        <dbReference type="ChEBI" id="CHEBI:456216"/>
        <dbReference type="EC" id="2.7.10.1"/>
    </reaction>
</comment>
<keyword evidence="10 21" id="KW-0472">Membrane</keyword>
<keyword evidence="6 18" id="KW-0547">Nucleotide-binding</keyword>
<dbReference type="Proteomes" id="UP001318040">
    <property type="component" value="Chromosome 3"/>
</dbReference>
<dbReference type="PROSITE" id="PS50011">
    <property type="entry name" value="PROTEIN_KINASE_DOM"/>
    <property type="match status" value="1"/>
</dbReference>
<feature type="binding site" evidence="19">
    <location>
        <position position="483"/>
    </location>
    <ligand>
        <name>Mg(2+)</name>
        <dbReference type="ChEBI" id="CHEBI:18420"/>
    </ligand>
</feature>
<dbReference type="KEGG" id="pmrn:116955069"/>
<dbReference type="Gene3D" id="3.30.200.20">
    <property type="entry name" value="Phosphorylase Kinase, domain 1"/>
    <property type="match status" value="1"/>
</dbReference>
<evidence type="ECO:0000256" key="20">
    <source>
        <dbReference type="PROSITE-ProRule" id="PRU10141"/>
    </source>
</evidence>
<feature type="binding site" evidence="18">
    <location>
        <position position="697"/>
    </location>
    <ligand>
        <name>ATP</name>
        <dbReference type="ChEBI" id="CHEBI:30616"/>
    </ligand>
</feature>
<feature type="binding site" evidence="18">
    <location>
        <begin position="587"/>
        <end position="593"/>
    </location>
    <ligand>
        <name>ATP</name>
        <dbReference type="ChEBI" id="CHEBI:30616"/>
    </ligand>
</feature>
<evidence type="ECO:0000256" key="6">
    <source>
        <dbReference type="ARBA" id="ARBA00022741"/>
    </source>
</evidence>
<feature type="binding site" evidence="18 20">
    <location>
        <position position="539"/>
    </location>
    <ligand>
        <name>ATP</name>
        <dbReference type="ChEBI" id="CHEBI:30616"/>
    </ligand>
</feature>
<protein>
    <recommendedName>
        <fullName evidence="2">receptor protein-tyrosine kinase</fullName>
        <ecNumber evidence="2">2.7.10.1</ecNumber>
    </recommendedName>
</protein>
<evidence type="ECO:0000259" key="22">
    <source>
        <dbReference type="PROSITE" id="PS50011"/>
    </source>
</evidence>
<evidence type="ECO:0000256" key="15">
    <source>
        <dbReference type="ARBA" id="ARBA00023319"/>
    </source>
</evidence>
<feature type="binding site" evidence="19">
    <location>
        <position position="711"/>
    </location>
    <ligand>
        <name>Mg(2+)</name>
        <dbReference type="ChEBI" id="CHEBI:18420"/>
    </ligand>
</feature>
<accession>A0AAJ7UBT6</accession>